<accession>A0A0C1Q222</accession>
<dbReference type="Gene3D" id="3.30.559.30">
    <property type="entry name" value="Nonribosomal peptide synthetase, condensation domain"/>
    <property type="match status" value="1"/>
</dbReference>
<dbReference type="Proteomes" id="UP000031327">
    <property type="component" value="Unassembled WGS sequence"/>
</dbReference>
<evidence type="ECO:0000313" key="3">
    <source>
        <dbReference type="Proteomes" id="UP000031327"/>
    </source>
</evidence>
<dbReference type="SUPFAM" id="SSF52777">
    <property type="entry name" value="CoA-dependent acyltransferases"/>
    <property type="match status" value="2"/>
</dbReference>
<dbReference type="RefSeq" id="WP_039611493.1">
    <property type="nucleotide sequence ID" value="NZ_JWIC01000010.1"/>
</dbReference>
<feature type="domain" description="Condensation" evidence="1">
    <location>
        <begin position="5"/>
        <end position="427"/>
    </location>
</feature>
<dbReference type="Gene3D" id="3.30.559.10">
    <property type="entry name" value="Chloramphenicol acetyltransferase-like domain"/>
    <property type="match status" value="1"/>
</dbReference>
<comment type="caution">
    <text evidence="2">The sequence shown here is derived from an EMBL/GenBank/DDBJ whole genome shotgun (WGS) entry which is preliminary data.</text>
</comment>
<dbReference type="AlphaFoldDB" id="A0A0C1Q222"/>
<dbReference type="PANTHER" id="PTHR45527">
    <property type="entry name" value="NONRIBOSOMAL PEPTIDE SYNTHETASE"/>
    <property type="match status" value="1"/>
</dbReference>
<dbReference type="GO" id="GO:0044550">
    <property type="term" value="P:secondary metabolite biosynthetic process"/>
    <property type="evidence" value="ECO:0007669"/>
    <property type="project" value="TreeGrafter"/>
</dbReference>
<dbReference type="InterPro" id="IPR023213">
    <property type="entry name" value="CAT-like_dom_sf"/>
</dbReference>
<organism evidence="2 3">
    <name type="scientific">Pseudoalteromonas luteoviolacea</name>
    <dbReference type="NCBI Taxonomy" id="43657"/>
    <lineage>
        <taxon>Bacteria</taxon>
        <taxon>Pseudomonadati</taxon>
        <taxon>Pseudomonadota</taxon>
        <taxon>Gammaproteobacteria</taxon>
        <taxon>Alteromonadales</taxon>
        <taxon>Pseudoalteromonadaceae</taxon>
        <taxon>Pseudoalteromonas</taxon>
    </lineage>
</organism>
<dbReference type="InterPro" id="IPR001242">
    <property type="entry name" value="Condensation_dom"/>
</dbReference>
<name>A0A0C1Q222_9GAMM</name>
<proteinExistence type="predicted"/>
<evidence type="ECO:0000313" key="2">
    <source>
        <dbReference type="EMBL" id="KID54591.1"/>
    </source>
</evidence>
<dbReference type="GO" id="GO:0003824">
    <property type="term" value="F:catalytic activity"/>
    <property type="evidence" value="ECO:0007669"/>
    <property type="project" value="InterPro"/>
</dbReference>
<dbReference type="GO" id="GO:0005737">
    <property type="term" value="C:cytoplasm"/>
    <property type="evidence" value="ECO:0007669"/>
    <property type="project" value="TreeGrafter"/>
</dbReference>
<dbReference type="EMBL" id="JWIC01000010">
    <property type="protein sequence ID" value="KID54591.1"/>
    <property type="molecule type" value="Genomic_DNA"/>
</dbReference>
<evidence type="ECO:0000259" key="1">
    <source>
        <dbReference type="Pfam" id="PF00668"/>
    </source>
</evidence>
<dbReference type="OrthoDB" id="9757559at2"/>
<dbReference type="GO" id="GO:0031177">
    <property type="term" value="F:phosphopantetheine binding"/>
    <property type="evidence" value="ECO:0007669"/>
    <property type="project" value="TreeGrafter"/>
</dbReference>
<dbReference type="GO" id="GO:0043041">
    <property type="term" value="P:amino acid activation for nonribosomal peptide biosynthetic process"/>
    <property type="evidence" value="ECO:0007669"/>
    <property type="project" value="TreeGrafter"/>
</dbReference>
<reference evidence="2 3" key="1">
    <citation type="submission" date="2014-12" db="EMBL/GenBank/DDBJ databases">
        <title>Draft Genome Sequence of Pseudoalteromonas luteoviolacea HI1.</title>
        <authorList>
            <person name="Asahina A.Y."/>
            <person name="Hadfield M.G."/>
        </authorList>
    </citation>
    <scope>NUCLEOTIDE SEQUENCE [LARGE SCALE GENOMIC DNA]</scope>
    <source>
        <strain evidence="2 3">HI1</strain>
    </source>
</reference>
<dbReference type="PANTHER" id="PTHR45527:SF1">
    <property type="entry name" value="FATTY ACID SYNTHASE"/>
    <property type="match status" value="1"/>
</dbReference>
<protein>
    <submittedName>
        <fullName evidence="2">Ferric siderophore synthetase subunit F</fullName>
    </submittedName>
</protein>
<sequence length="440" mass="49172">MTHPLPLTDSQHAMWLLHTISGRGELFNVAECLEFKGKISASWLQQALQHVWQASDMLACRFISDDSYTPKLHHDNTPPHIICQDIAQDPEDVLSFAQQFAKPHLAKPFDLAKDALMTLFLLRGPQQDYLVIVAHHLLLDGYGFGLFSQSLNRCYNALSKGKPLPKLRFTEQQELLELQQSDGYQTQQNQARDTLNQWLDKIANVYSYSTQKADVSEPNHRLTSTFSQSVWHTIQSAAQVTKTTSSEILLAAIAATLVEQHQQNQVTLGLVMMNRQAIVELSSPCVQSNVLPLPLELNEQDDLSAVAHQINQQIKALKKVQSYRVESLKRDRQKQGKSLSIIGPTINLLPFASTPKYAGVETSSHILSAGTTDDIMLQIHLLGDTPATVDFDSNIARYDSDSVKNIQSRIFTAAHLWATQPKLSLKSLCKQLSQGNLEVS</sequence>
<dbReference type="Pfam" id="PF00668">
    <property type="entry name" value="Condensation"/>
    <property type="match status" value="1"/>
</dbReference>
<gene>
    <name evidence="2" type="ORF">JF50_21980</name>
</gene>